<sequence>MREDAASKLSCCIITLHLSHVIFPTTDEGKGIHMRIFRSVPLPPCLTSNVRHATGTLVLVPPYRCGSWLSSLTSAIQPPSLSTDAQGEKRSKGIQRRWESRRLVRTMSHGGAGEDSRLMSQWQQIRALHATRRQENLVVGGLVVAGGALALQYGLRVRVIVMRGVHASCPHAPFLARLTGPAFHPLTRPTSSGKPRRRQRERKTRQTAGRAEGAGASQGV</sequence>
<dbReference type="EMBL" id="AZIL01000829">
    <property type="protein sequence ID" value="EWM25884.1"/>
    <property type="molecule type" value="Genomic_DNA"/>
</dbReference>
<dbReference type="AlphaFoldDB" id="W7TZK6"/>
<keyword evidence="4" id="KW-1185">Reference proteome</keyword>
<evidence type="ECO:0000313" key="4">
    <source>
        <dbReference type="Proteomes" id="UP000019335"/>
    </source>
</evidence>
<evidence type="ECO:0000313" key="3">
    <source>
        <dbReference type="EMBL" id="EWM25884.1"/>
    </source>
</evidence>
<feature type="compositionally biased region" description="Basic residues" evidence="1">
    <location>
        <begin position="194"/>
        <end position="205"/>
    </location>
</feature>
<comment type="caution">
    <text evidence="3">The sequence shown here is derived from an EMBL/GenBank/DDBJ whole genome shotgun (WGS) entry which is preliminary data.</text>
</comment>
<keyword evidence="2" id="KW-1133">Transmembrane helix</keyword>
<feature type="transmembrane region" description="Helical" evidence="2">
    <location>
        <begin position="136"/>
        <end position="155"/>
    </location>
</feature>
<proteinExistence type="predicted"/>
<feature type="region of interest" description="Disordered" evidence="1">
    <location>
        <begin position="181"/>
        <end position="220"/>
    </location>
</feature>
<organism evidence="3 4">
    <name type="scientific">Nannochloropsis gaditana</name>
    <dbReference type="NCBI Taxonomy" id="72520"/>
    <lineage>
        <taxon>Eukaryota</taxon>
        <taxon>Sar</taxon>
        <taxon>Stramenopiles</taxon>
        <taxon>Ochrophyta</taxon>
        <taxon>Eustigmatophyceae</taxon>
        <taxon>Eustigmatales</taxon>
        <taxon>Monodopsidaceae</taxon>
        <taxon>Nannochloropsis</taxon>
    </lineage>
</organism>
<evidence type="ECO:0000256" key="1">
    <source>
        <dbReference type="SAM" id="MobiDB-lite"/>
    </source>
</evidence>
<gene>
    <name evidence="3" type="ORF">Naga_100054g20</name>
</gene>
<keyword evidence="2" id="KW-0472">Membrane</keyword>
<keyword evidence="2" id="KW-0812">Transmembrane</keyword>
<dbReference type="Proteomes" id="UP000019335">
    <property type="component" value="Chromosome 10"/>
</dbReference>
<reference evidence="3 4" key="1">
    <citation type="journal article" date="2014" name="Mol. Plant">
        <title>Chromosome Scale Genome Assembly and Transcriptome Profiling of Nannochloropsis gaditana in Nitrogen Depletion.</title>
        <authorList>
            <person name="Corteggiani Carpinelli E."/>
            <person name="Telatin A."/>
            <person name="Vitulo N."/>
            <person name="Forcato C."/>
            <person name="D'Angelo M."/>
            <person name="Schiavon R."/>
            <person name="Vezzi A."/>
            <person name="Giacometti G.M."/>
            <person name="Morosinotto T."/>
            <person name="Valle G."/>
        </authorList>
    </citation>
    <scope>NUCLEOTIDE SEQUENCE [LARGE SCALE GENOMIC DNA]</scope>
    <source>
        <strain evidence="3 4">B-31</strain>
    </source>
</reference>
<evidence type="ECO:0000256" key="2">
    <source>
        <dbReference type="SAM" id="Phobius"/>
    </source>
</evidence>
<name>W7TZK6_9STRA</name>
<accession>W7TZK6</accession>
<protein>
    <submittedName>
        <fullName evidence="3">Uncharacterized protein</fullName>
    </submittedName>
</protein>